<dbReference type="Proteomes" id="UP000824161">
    <property type="component" value="Unassembled WGS sequence"/>
</dbReference>
<dbReference type="Pfam" id="PF03415">
    <property type="entry name" value="Peptidase_C11"/>
    <property type="match status" value="1"/>
</dbReference>
<accession>A0A9D1HAB6</accession>
<sequence length="379" mass="42355">MKKNLLLLLLIPLFLGGCAKKVDEGPAKRTVLVYVAAANDLYSYAQSNLTDMIAGYGQTDPQENRLIVYYDTGDGVPCLLQVDASGAHPLQEYPGANSTDPDQLHKVVSQVLQDFPAKSYGLILWSHATGWIPKGFPLAVKNQWSLTAFPATRTFGNQYFEGQRCEIEISDLADALPTGAFDFILIDACLMGGVEVAYALREKTDYLIAYPTEVIADGMPYREITAPLFSDAPTQDYCRQIARKFYEHYDAQSGVYRSASVALIETAALEALARSVREVVKDNPEVATLPLSSVQHYDLYSRPFMYDLDDFIGQLATPAQYQTFRQALDNAVLYQAHTDTFFSLPLERCCGLSVYIPSEQYADCLPYYQDTPWYRACYL</sequence>
<evidence type="ECO:0008006" key="4">
    <source>
        <dbReference type="Google" id="ProtNLM"/>
    </source>
</evidence>
<organism evidence="2 3">
    <name type="scientific">Candidatus Merdimorpha stercoravium</name>
    <dbReference type="NCBI Taxonomy" id="2840863"/>
    <lineage>
        <taxon>Bacteria</taxon>
        <taxon>Pseudomonadati</taxon>
        <taxon>Bacteroidota</taxon>
        <taxon>Flavobacteriia</taxon>
        <taxon>Flavobacteriales</taxon>
        <taxon>Candidatus Merdimorpha</taxon>
    </lineage>
</organism>
<dbReference type="EMBL" id="DVLY01000150">
    <property type="protein sequence ID" value="HIT98396.1"/>
    <property type="molecule type" value="Genomic_DNA"/>
</dbReference>
<dbReference type="PROSITE" id="PS51257">
    <property type="entry name" value="PROKAR_LIPOPROTEIN"/>
    <property type="match status" value="1"/>
</dbReference>
<proteinExistence type="predicted"/>
<comment type="caution">
    <text evidence="2">The sequence shown here is derived from an EMBL/GenBank/DDBJ whole genome shotgun (WGS) entry which is preliminary data.</text>
</comment>
<dbReference type="PANTHER" id="PTHR37835">
    <property type="entry name" value="ALPHA-CLOSTRIPAIN"/>
    <property type="match status" value="1"/>
</dbReference>
<dbReference type="InterPro" id="IPR005077">
    <property type="entry name" value="Peptidase_C11"/>
</dbReference>
<evidence type="ECO:0000313" key="3">
    <source>
        <dbReference type="Proteomes" id="UP000824161"/>
    </source>
</evidence>
<gene>
    <name evidence="2" type="ORF">IAC44_06110</name>
</gene>
<feature type="chain" id="PRO_5039234824" description="Clostripain" evidence="1">
    <location>
        <begin position="20"/>
        <end position="379"/>
    </location>
</feature>
<keyword evidence="1" id="KW-0732">Signal</keyword>
<evidence type="ECO:0000256" key="1">
    <source>
        <dbReference type="SAM" id="SignalP"/>
    </source>
</evidence>
<evidence type="ECO:0000313" key="2">
    <source>
        <dbReference type="EMBL" id="HIT98396.1"/>
    </source>
</evidence>
<dbReference type="Gene3D" id="3.40.50.11970">
    <property type="match status" value="1"/>
</dbReference>
<feature type="signal peptide" evidence="1">
    <location>
        <begin position="1"/>
        <end position="19"/>
    </location>
</feature>
<name>A0A9D1HAB6_9FLAO</name>
<reference evidence="2" key="2">
    <citation type="journal article" date="2021" name="PeerJ">
        <title>Extensive microbial diversity within the chicken gut microbiome revealed by metagenomics and culture.</title>
        <authorList>
            <person name="Gilroy R."/>
            <person name="Ravi A."/>
            <person name="Getino M."/>
            <person name="Pursley I."/>
            <person name="Horton D.L."/>
            <person name="Alikhan N.F."/>
            <person name="Baker D."/>
            <person name="Gharbi K."/>
            <person name="Hall N."/>
            <person name="Watson M."/>
            <person name="Adriaenssens E.M."/>
            <person name="Foster-Nyarko E."/>
            <person name="Jarju S."/>
            <person name="Secka A."/>
            <person name="Antonio M."/>
            <person name="Oren A."/>
            <person name="Chaudhuri R.R."/>
            <person name="La Ragione R."/>
            <person name="Hildebrand F."/>
            <person name="Pallen M.J."/>
        </authorList>
    </citation>
    <scope>NUCLEOTIDE SEQUENCE</scope>
    <source>
        <strain evidence="2">1383</strain>
    </source>
</reference>
<protein>
    <recommendedName>
        <fullName evidence="4">Clostripain</fullName>
    </recommendedName>
</protein>
<reference evidence="2" key="1">
    <citation type="submission" date="2020-10" db="EMBL/GenBank/DDBJ databases">
        <authorList>
            <person name="Gilroy R."/>
        </authorList>
    </citation>
    <scope>NUCLEOTIDE SEQUENCE</scope>
    <source>
        <strain evidence="2">1383</strain>
    </source>
</reference>
<dbReference type="AlphaFoldDB" id="A0A9D1HAB6"/>
<dbReference type="PANTHER" id="PTHR37835:SF1">
    <property type="entry name" value="ALPHA-CLOSTRIPAIN"/>
    <property type="match status" value="1"/>
</dbReference>